<evidence type="ECO:0000313" key="2">
    <source>
        <dbReference type="EMBL" id="CAG9313754.1"/>
    </source>
</evidence>
<proteinExistence type="predicted"/>
<comment type="caution">
    <text evidence="2">The sequence shown here is derived from an EMBL/GenBank/DDBJ whole genome shotgun (WGS) entry which is preliminary data.</text>
</comment>
<feature type="compositionally biased region" description="Basic and acidic residues" evidence="1">
    <location>
        <begin position="139"/>
        <end position="151"/>
    </location>
</feature>
<name>A0AAU9INJ1_9CILI</name>
<accession>A0AAU9INJ1</accession>
<evidence type="ECO:0000256" key="1">
    <source>
        <dbReference type="SAM" id="MobiDB-lite"/>
    </source>
</evidence>
<evidence type="ECO:0000313" key="3">
    <source>
        <dbReference type="Proteomes" id="UP001162131"/>
    </source>
</evidence>
<sequence>MDFYKEIQPISRAGRQTIDKYLILKDRESILSGKIKRKPKYLKKRAKNGYDGLMYEEALKTEPRSKPVQHSPKNSLLSPSFKAQDRESYYKSHTAKDHNPPLGHYKPNFDAVKKHVASPTFWKPKTQRKKQKIISPSQMKDDQSDSDKDQQLKKVTSLVDMKHMIERKPLPSIDLNENRLLSLNLSPRISTAVRSVSSLDFAKQTGRKPLYTSNEFYPDYRPNKEKCMPKLGSSFDMNKITSRKGTHKLSCTPDPYDVNYALVTKKPISLDFSKFSPRDRLPNSPLPVFMQSSIGRMSLDLINSKSFTFDRINSYAPFLLENN</sequence>
<feature type="region of interest" description="Disordered" evidence="1">
    <location>
        <begin position="61"/>
        <end position="103"/>
    </location>
</feature>
<dbReference type="AlphaFoldDB" id="A0AAU9INJ1"/>
<reference evidence="2" key="1">
    <citation type="submission" date="2021-09" db="EMBL/GenBank/DDBJ databases">
        <authorList>
            <consortium name="AG Swart"/>
            <person name="Singh M."/>
            <person name="Singh A."/>
            <person name="Seah K."/>
            <person name="Emmerich C."/>
        </authorList>
    </citation>
    <scope>NUCLEOTIDE SEQUENCE</scope>
    <source>
        <strain evidence="2">ATCC30299</strain>
    </source>
</reference>
<organism evidence="2 3">
    <name type="scientific">Blepharisma stoltei</name>
    <dbReference type="NCBI Taxonomy" id="1481888"/>
    <lineage>
        <taxon>Eukaryota</taxon>
        <taxon>Sar</taxon>
        <taxon>Alveolata</taxon>
        <taxon>Ciliophora</taxon>
        <taxon>Postciliodesmatophora</taxon>
        <taxon>Heterotrichea</taxon>
        <taxon>Heterotrichida</taxon>
        <taxon>Blepharismidae</taxon>
        <taxon>Blepharisma</taxon>
    </lineage>
</organism>
<dbReference type="EMBL" id="CAJZBQ010000011">
    <property type="protein sequence ID" value="CAG9313754.1"/>
    <property type="molecule type" value="Genomic_DNA"/>
</dbReference>
<keyword evidence="3" id="KW-1185">Reference proteome</keyword>
<feature type="region of interest" description="Disordered" evidence="1">
    <location>
        <begin position="120"/>
        <end position="151"/>
    </location>
</feature>
<gene>
    <name evidence="2" type="ORF">BSTOLATCC_MIC9558</name>
</gene>
<feature type="compositionally biased region" description="Basic and acidic residues" evidence="1">
    <location>
        <begin position="83"/>
        <end position="99"/>
    </location>
</feature>
<protein>
    <submittedName>
        <fullName evidence="2">Uncharacterized protein</fullName>
    </submittedName>
</protein>
<dbReference type="Proteomes" id="UP001162131">
    <property type="component" value="Unassembled WGS sequence"/>
</dbReference>